<dbReference type="GO" id="GO:0016192">
    <property type="term" value="P:vesicle-mediated transport"/>
    <property type="evidence" value="ECO:0007669"/>
    <property type="project" value="InterPro"/>
</dbReference>
<accession>A0A9N9RNF8</accession>
<dbReference type="GO" id="GO:0031085">
    <property type="term" value="C:BLOC-3 complex"/>
    <property type="evidence" value="ECO:0007669"/>
    <property type="project" value="TreeGrafter"/>
</dbReference>
<dbReference type="GO" id="GO:0031267">
    <property type="term" value="F:small GTPase binding"/>
    <property type="evidence" value="ECO:0007669"/>
    <property type="project" value="TreeGrafter"/>
</dbReference>
<evidence type="ECO:0000259" key="2">
    <source>
        <dbReference type="Pfam" id="PF19031"/>
    </source>
</evidence>
<name>A0A9N9RNF8_9DIPT</name>
<dbReference type="Pfam" id="PF19033">
    <property type="entry name" value="Intu_longin_3"/>
    <property type="match status" value="1"/>
</dbReference>
<sequence>MAVKEMLIVFVYDLEYCQNEQDDPLKAIKYFHPSWVSEQQKMALCGQLVGMLNFCSDFEEVNCISLQNGKFRIEQFGRFILALGTDRNIQESLLNHRAELMTKILRLYHNDINDIFEHFSDPKNFSDKLYHIFETYLPVLQYNSNLLQNIYKLYLPKSTSNLFLDATQILENAACKPNILGGCILYNNKVISTQLSIDLTKILVATDPVRIKTTAEVAKNIDFHIPFGSQIIKVYISVNEYHRLQQKKNKMSEATSLGVQNTLPLPFSIKKKNKESSTLMKRDKSLIFSNIPEEEVLIEIPSPVEKIRTNRPNHLPLKFKTIPPESGIASIVSFDESDSYPDFIGKASIASTPMTENKILAGPIQSIFAKSIETTQAALFGEVNASEIKPLVKEKSREIPKEWENVYIAFAHNPFKSQLQWKKKSWDDLRINDDENSSSYKVYDTITDPIYPIFSDKKMPMSKTLFDDFQSLHNPNVNELKPLPIEEKNLMKLKSLPQKIFEADPMIMKRSDIKNSPNRIMRNQKKKLLKLPIKSCSLDLSDPGKPSTSKAAAAENTSIFDSPSTKTKKNMGGLQLTPLMSKLTLLAMSENENFSSGFSSFDLPTPTYYDTPTDNTNRTLFNRLSKVDEEKHEDNTVDDVNEQSNEMKRVDLLVIGHQNMTLMVIADENLCDELMVQQMFEVCLNRLTRLESKLNEVINVTVDLKASEYSFMTFDHTWNVLQRSGTYDQQTAILIHDNFTANKNISDVIVRTNDSLIYGHNSGGLEVFYQHPAKQQSGFLAPSEFTIISQAKRKLERDQSIVLF</sequence>
<evidence type="ECO:0008006" key="6">
    <source>
        <dbReference type="Google" id="ProtNLM"/>
    </source>
</evidence>
<evidence type="ECO:0000313" key="5">
    <source>
        <dbReference type="Proteomes" id="UP001153620"/>
    </source>
</evidence>
<dbReference type="PANTHER" id="PTHR14407:SF9">
    <property type="entry name" value="BLOC-3 COMPLEX MEMBER HPS4"/>
    <property type="match status" value="1"/>
</dbReference>
<evidence type="ECO:0000256" key="1">
    <source>
        <dbReference type="SAM" id="MobiDB-lite"/>
    </source>
</evidence>
<evidence type="ECO:0000259" key="3">
    <source>
        <dbReference type="Pfam" id="PF19033"/>
    </source>
</evidence>
<dbReference type="Proteomes" id="UP001153620">
    <property type="component" value="Chromosome 1"/>
</dbReference>
<organism evidence="4 5">
    <name type="scientific">Chironomus riparius</name>
    <dbReference type="NCBI Taxonomy" id="315576"/>
    <lineage>
        <taxon>Eukaryota</taxon>
        <taxon>Metazoa</taxon>
        <taxon>Ecdysozoa</taxon>
        <taxon>Arthropoda</taxon>
        <taxon>Hexapoda</taxon>
        <taxon>Insecta</taxon>
        <taxon>Pterygota</taxon>
        <taxon>Neoptera</taxon>
        <taxon>Endopterygota</taxon>
        <taxon>Diptera</taxon>
        <taxon>Nematocera</taxon>
        <taxon>Chironomoidea</taxon>
        <taxon>Chironomidae</taxon>
        <taxon>Chironominae</taxon>
        <taxon>Chironomus</taxon>
    </lineage>
</organism>
<dbReference type="EMBL" id="OU895877">
    <property type="protein sequence ID" value="CAG9800190.1"/>
    <property type="molecule type" value="Genomic_DNA"/>
</dbReference>
<dbReference type="OrthoDB" id="16754at2759"/>
<feature type="domain" description="CCZ1/INTU/HPS4 third Longin" evidence="3">
    <location>
        <begin position="706"/>
        <end position="777"/>
    </location>
</feature>
<dbReference type="InterPro" id="IPR043987">
    <property type="entry name" value="CCZ1/INTU/HSP4_longin_1"/>
</dbReference>
<dbReference type="Pfam" id="PF19031">
    <property type="entry name" value="Intu_longin_1"/>
    <property type="match status" value="1"/>
</dbReference>
<dbReference type="PANTHER" id="PTHR14407">
    <property type="entry name" value="HERMANSKY-PUDLAK SYNDROME 4 PROTEIN LIGHT-EAR PROTEIN-RELATED"/>
    <property type="match status" value="1"/>
</dbReference>
<keyword evidence="5" id="KW-1185">Reference proteome</keyword>
<feature type="compositionally biased region" description="Polar residues" evidence="1">
    <location>
        <begin position="546"/>
        <end position="565"/>
    </location>
</feature>
<evidence type="ECO:0000313" key="4">
    <source>
        <dbReference type="EMBL" id="CAG9800190.1"/>
    </source>
</evidence>
<dbReference type="InterPro" id="IPR043989">
    <property type="entry name" value="CCZ1/INTU/HSP4_longin_3"/>
</dbReference>
<dbReference type="GO" id="GO:0031410">
    <property type="term" value="C:cytoplasmic vesicle"/>
    <property type="evidence" value="ECO:0007669"/>
    <property type="project" value="TreeGrafter"/>
</dbReference>
<dbReference type="GO" id="GO:0006605">
    <property type="term" value="P:protein targeting"/>
    <property type="evidence" value="ECO:0007669"/>
    <property type="project" value="TreeGrafter"/>
</dbReference>
<feature type="region of interest" description="Disordered" evidence="1">
    <location>
        <begin position="540"/>
        <end position="572"/>
    </location>
</feature>
<dbReference type="AlphaFoldDB" id="A0A9N9RNF8"/>
<dbReference type="InterPro" id="IPR026091">
    <property type="entry name" value="HPS4"/>
</dbReference>
<proteinExistence type="predicted"/>
<protein>
    <recommendedName>
        <fullName evidence="6">CCZ1/INTU/HSP4 first Longin domain-containing protein</fullName>
    </recommendedName>
</protein>
<gene>
    <name evidence="4" type="ORF">CHIRRI_LOCUS3140</name>
</gene>
<dbReference type="GO" id="GO:0005085">
    <property type="term" value="F:guanyl-nucleotide exchange factor activity"/>
    <property type="evidence" value="ECO:0007669"/>
    <property type="project" value="TreeGrafter"/>
</dbReference>
<reference evidence="4" key="2">
    <citation type="submission" date="2022-10" db="EMBL/GenBank/DDBJ databases">
        <authorList>
            <consortium name="ENA_rothamsted_submissions"/>
            <consortium name="culmorum"/>
            <person name="King R."/>
        </authorList>
    </citation>
    <scope>NUCLEOTIDE SEQUENCE</scope>
</reference>
<reference evidence="4" key="1">
    <citation type="submission" date="2022-01" db="EMBL/GenBank/DDBJ databases">
        <authorList>
            <person name="King R."/>
        </authorList>
    </citation>
    <scope>NUCLEOTIDE SEQUENCE</scope>
</reference>
<dbReference type="GO" id="GO:0005765">
    <property type="term" value="C:lysosomal membrane"/>
    <property type="evidence" value="ECO:0007669"/>
    <property type="project" value="TreeGrafter"/>
</dbReference>
<feature type="domain" description="CCZ1/INTU/HSP4 first Longin" evidence="2">
    <location>
        <begin position="7"/>
        <end position="109"/>
    </location>
</feature>